<evidence type="ECO:0000313" key="2">
    <source>
        <dbReference type="Proteomes" id="UP000031594"/>
    </source>
</evidence>
<dbReference type="Proteomes" id="UP000031594">
    <property type="component" value="Unassembled WGS sequence"/>
</dbReference>
<accession>A0ABR4ZZ10</accession>
<reference evidence="1 2" key="1">
    <citation type="submission" date="2014-08" db="EMBL/GenBank/DDBJ databases">
        <title>Methylacidiphilum kamchatkense strain Kam1 draft genome sequence.</title>
        <authorList>
            <person name="Birkeland N.-K."/>
            <person name="Erikstad H.A."/>
        </authorList>
    </citation>
    <scope>NUCLEOTIDE SEQUENCE [LARGE SCALE GENOMIC DNA]</scope>
    <source>
        <strain evidence="1 2">Kam1</strain>
    </source>
</reference>
<dbReference type="EMBL" id="JQNX01000001">
    <property type="protein sequence ID" value="KIE59422.1"/>
    <property type="molecule type" value="Genomic_DNA"/>
</dbReference>
<proteinExistence type="predicted"/>
<protein>
    <submittedName>
        <fullName evidence="1">Uncharacterized protein</fullName>
    </submittedName>
</protein>
<organism evidence="1 2">
    <name type="scientific">Methylacidiphilum kamchatkense Kam1</name>
    <dbReference type="NCBI Taxonomy" id="1202785"/>
    <lineage>
        <taxon>Bacteria</taxon>
        <taxon>Pseudomonadati</taxon>
        <taxon>Verrucomicrobiota</taxon>
        <taxon>Methylacidiphilae</taxon>
        <taxon>Methylacidiphilales</taxon>
        <taxon>Methylacidiphilaceae</taxon>
        <taxon>Methylacidiphilum (ex Ratnadevi et al. 2023)</taxon>
    </lineage>
</organism>
<evidence type="ECO:0000313" key="1">
    <source>
        <dbReference type="EMBL" id="KIE59422.1"/>
    </source>
</evidence>
<comment type="caution">
    <text evidence="1">The sequence shown here is derived from an EMBL/GenBank/DDBJ whole genome shotgun (WGS) entry which is preliminary data.</text>
</comment>
<sequence length="70" mass="8262">MILRSDGSFSLQPKANLSVVSKRAPEEGFLTQRYSKQLSLKQLAQRKRKRNSRFSNALLDPYEWNFLRFL</sequence>
<keyword evidence="2" id="KW-1185">Reference proteome</keyword>
<gene>
    <name evidence="1" type="ORF">A946_01665</name>
</gene>
<name>A0ABR4ZZ10_9BACT</name>